<protein>
    <submittedName>
        <fullName evidence="2">Uncharacterized protein</fullName>
    </submittedName>
</protein>
<evidence type="ECO:0000256" key="1">
    <source>
        <dbReference type="SAM" id="Phobius"/>
    </source>
</evidence>
<name>A0AAN9Y5V7_9HEMI</name>
<organism evidence="2 3">
    <name type="scientific">Parthenolecanium corni</name>
    <dbReference type="NCBI Taxonomy" id="536013"/>
    <lineage>
        <taxon>Eukaryota</taxon>
        <taxon>Metazoa</taxon>
        <taxon>Ecdysozoa</taxon>
        <taxon>Arthropoda</taxon>
        <taxon>Hexapoda</taxon>
        <taxon>Insecta</taxon>
        <taxon>Pterygota</taxon>
        <taxon>Neoptera</taxon>
        <taxon>Paraneoptera</taxon>
        <taxon>Hemiptera</taxon>
        <taxon>Sternorrhyncha</taxon>
        <taxon>Coccoidea</taxon>
        <taxon>Coccidae</taxon>
        <taxon>Parthenolecanium</taxon>
    </lineage>
</organism>
<accession>A0AAN9Y5V7</accession>
<keyword evidence="1" id="KW-0812">Transmembrane</keyword>
<keyword evidence="1" id="KW-1133">Transmembrane helix</keyword>
<evidence type="ECO:0000313" key="2">
    <source>
        <dbReference type="EMBL" id="KAK7595379.1"/>
    </source>
</evidence>
<dbReference type="EMBL" id="JBBCAQ010000018">
    <property type="protein sequence ID" value="KAK7595379.1"/>
    <property type="molecule type" value="Genomic_DNA"/>
</dbReference>
<sequence>MFKTVRVGDTALQYAIVSQSDESAAGAPCPIATSPHRAKMKRKTRYRKTVILILITLIMGCCVVIAAVLVPILVASKLVGNLPESAKFQTFAIAASSIQGYNKYDHNGRRYVELLPVKEPPINDPPVNALIEFQDVRNSLSEPFKSDAFGGARQQVGHSAASGTVPVSTASTNASKVTSYSANRTKNVIADQQGIKLSSSTWNSTSRLIAQTTTFMVSQVRYLLFDF</sequence>
<comment type="caution">
    <text evidence="2">The sequence shown here is derived from an EMBL/GenBank/DDBJ whole genome shotgun (WGS) entry which is preliminary data.</text>
</comment>
<gene>
    <name evidence="2" type="ORF">V9T40_013204</name>
</gene>
<evidence type="ECO:0000313" key="3">
    <source>
        <dbReference type="Proteomes" id="UP001367676"/>
    </source>
</evidence>
<proteinExistence type="predicted"/>
<keyword evidence="3" id="KW-1185">Reference proteome</keyword>
<reference evidence="2 3" key="1">
    <citation type="submission" date="2024-03" db="EMBL/GenBank/DDBJ databases">
        <title>Adaptation during the transition from Ophiocordyceps entomopathogen to insect associate is accompanied by gene loss and intensified selection.</title>
        <authorList>
            <person name="Ward C.M."/>
            <person name="Onetto C.A."/>
            <person name="Borneman A.R."/>
        </authorList>
    </citation>
    <scope>NUCLEOTIDE SEQUENCE [LARGE SCALE GENOMIC DNA]</scope>
    <source>
        <strain evidence="2">AWRI1</strain>
        <tissue evidence="2">Single Adult Female</tissue>
    </source>
</reference>
<dbReference type="Proteomes" id="UP001367676">
    <property type="component" value="Unassembled WGS sequence"/>
</dbReference>
<feature type="transmembrane region" description="Helical" evidence="1">
    <location>
        <begin position="49"/>
        <end position="74"/>
    </location>
</feature>
<keyword evidence="1" id="KW-0472">Membrane</keyword>
<dbReference type="AlphaFoldDB" id="A0AAN9Y5V7"/>